<dbReference type="InterPro" id="IPR039935">
    <property type="entry name" value="YML079W-like"/>
</dbReference>
<dbReference type="CDD" id="cd06121">
    <property type="entry name" value="cupin_YML079wp"/>
    <property type="match status" value="1"/>
</dbReference>
<dbReference type="Pfam" id="PF06172">
    <property type="entry name" value="Cupin_5"/>
    <property type="match status" value="1"/>
</dbReference>
<protein>
    <recommendedName>
        <fullName evidence="1">DUF985 domain-containing protein</fullName>
    </recommendedName>
</protein>
<dbReference type="InterPro" id="IPR014710">
    <property type="entry name" value="RmlC-like_jellyroll"/>
</dbReference>
<dbReference type="SUPFAM" id="SSF56399">
    <property type="entry name" value="ADP-ribosylation"/>
    <property type="match status" value="1"/>
</dbReference>
<dbReference type="SUPFAM" id="SSF51182">
    <property type="entry name" value="RmlC-like cupins"/>
    <property type="match status" value="1"/>
</dbReference>
<dbReference type="PANTHER" id="PTHR33387:SF3">
    <property type="entry name" value="DUF985 DOMAIN-CONTAINING PROTEIN"/>
    <property type="match status" value="1"/>
</dbReference>
<evidence type="ECO:0000259" key="1">
    <source>
        <dbReference type="Pfam" id="PF06172"/>
    </source>
</evidence>
<name>A0A7Y9XJA3_9ACTN</name>
<dbReference type="InterPro" id="IPR009297">
    <property type="entry name" value="DUF952"/>
</dbReference>
<accession>A0A7Y9XJA3</accession>
<dbReference type="EMBL" id="JACCHL010000001">
    <property type="protein sequence ID" value="NYH55585.1"/>
    <property type="molecule type" value="Genomic_DNA"/>
</dbReference>
<reference evidence="2 3" key="1">
    <citation type="submission" date="2020-07" db="EMBL/GenBank/DDBJ databases">
        <title>Sequencing the genomes of 1000 actinobacteria strains.</title>
        <authorList>
            <person name="Klenk H.-P."/>
        </authorList>
    </citation>
    <scope>NUCLEOTIDE SEQUENCE [LARGE SCALE GENOMIC DNA]</scope>
    <source>
        <strain evidence="2 3">DSM 45278</strain>
    </source>
</reference>
<dbReference type="PANTHER" id="PTHR33387">
    <property type="entry name" value="RMLC-LIKE JELLY ROLL FOLD PROTEIN"/>
    <property type="match status" value="1"/>
</dbReference>
<dbReference type="AlphaFoldDB" id="A0A7Y9XJA3"/>
<proteinExistence type="predicted"/>
<evidence type="ECO:0000313" key="3">
    <source>
        <dbReference type="Proteomes" id="UP000584931"/>
    </source>
</evidence>
<dbReference type="Gene3D" id="2.60.120.10">
    <property type="entry name" value="Jelly Rolls"/>
    <property type="match status" value="1"/>
</dbReference>
<dbReference type="Pfam" id="PF06108">
    <property type="entry name" value="DUF952"/>
    <property type="match status" value="1"/>
</dbReference>
<dbReference type="Proteomes" id="UP000584931">
    <property type="component" value="Unassembled WGS sequence"/>
</dbReference>
<dbReference type="Gene3D" id="3.20.170.20">
    <property type="entry name" value="Protein of unknown function DUF952"/>
    <property type="match status" value="1"/>
</dbReference>
<organism evidence="2 3">
    <name type="scientific">Nocardiopsis sinuspersici</name>
    <dbReference type="NCBI Taxonomy" id="501010"/>
    <lineage>
        <taxon>Bacteria</taxon>
        <taxon>Bacillati</taxon>
        <taxon>Actinomycetota</taxon>
        <taxon>Actinomycetes</taxon>
        <taxon>Streptosporangiales</taxon>
        <taxon>Nocardiopsidaceae</taxon>
        <taxon>Nocardiopsis</taxon>
    </lineage>
</organism>
<comment type="caution">
    <text evidence="2">The sequence shown here is derived from an EMBL/GenBank/DDBJ whole genome shotgun (WGS) entry which is preliminary data.</text>
</comment>
<feature type="domain" description="DUF985" evidence="1">
    <location>
        <begin position="127"/>
        <end position="260"/>
    </location>
</feature>
<dbReference type="InterPro" id="IPR011051">
    <property type="entry name" value="RmlC_Cupin_sf"/>
</dbReference>
<evidence type="ECO:0000313" key="2">
    <source>
        <dbReference type="EMBL" id="NYH55585.1"/>
    </source>
</evidence>
<gene>
    <name evidence="2" type="ORF">HNR06_005174</name>
</gene>
<dbReference type="InterPro" id="IPR009327">
    <property type="entry name" value="Cupin_DUF985"/>
</dbReference>
<sequence>MLHMTELARWRSGDEDLEAESLHTDGFVHASPNEQAVLAVANSLYRLATEPYCVLVVDTSRLACEVRWEPPSPALSAEWGGTGVDEPVLFPRIYGPIPREAVVGVRYLRREPPGVFTTVDQRGFTAEVLDLFPHPEGGWFRSLWRSGVWARPEGFEGDRETASAIQFLLGPGDRCRWHRLRSAQMWSFDRGGPAAVSLGGSGPSPVEEERHTLGPHVEAGQKLQVVVPAGTWQRARPLTAEETLSTCVASPAFEFEDLEIADAGGSLRFPRTL</sequence>